<feature type="active site" description="Proton donor/acceptor" evidence="5">
    <location>
        <position position="136"/>
    </location>
</feature>
<reference evidence="7" key="2">
    <citation type="journal article" date="2021" name="PeerJ">
        <title>Extensive microbial diversity within the chicken gut microbiome revealed by metagenomics and culture.</title>
        <authorList>
            <person name="Gilroy R."/>
            <person name="Ravi A."/>
            <person name="Getino M."/>
            <person name="Pursley I."/>
            <person name="Horton D.L."/>
            <person name="Alikhan N.F."/>
            <person name="Baker D."/>
            <person name="Gharbi K."/>
            <person name="Hall N."/>
            <person name="Watson M."/>
            <person name="Adriaenssens E.M."/>
            <person name="Foster-Nyarko E."/>
            <person name="Jarju S."/>
            <person name="Secka A."/>
            <person name="Antonio M."/>
            <person name="Oren A."/>
            <person name="Chaudhuri R.R."/>
            <person name="La Ragione R."/>
            <person name="Hildebrand F."/>
            <person name="Pallen M.J."/>
        </authorList>
    </citation>
    <scope>NUCLEOTIDE SEQUENCE</scope>
    <source>
        <strain evidence="7">ChiSjej6B24-2974</strain>
    </source>
</reference>
<comment type="caution">
    <text evidence="7">The sequence shown here is derived from an EMBL/GenBank/DDBJ whole genome shotgun (WGS) entry which is preliminary data.</text>
</comment>
<gene>
    <name evidence="7" type="ORF">IAA52_07700</name>
</gene>
<dbReference type="CDD" id="cd00408">
    <property type="entry name" value="DHDPS-like"/>
    <property type="match status" value="1"/>
</dbReference>
<feature type="binding site" evidence="6">
    <location>
        <position position="47"/>
    </location>
    <ligand>
        <name>pyruvate</name>
        <dbReference type="ChEBI" id="CHEBI:15361"/>
    </ligand>
</feature>
<dbReference type="SMART" id="SM01130">
    <property type="entry name" value="DHDPS"/>
    <property type="match status" value="1"/>
</dbReference>
<dbReference type="EMBL" id="DVFZ01000078">
    <property type="protein sequence ID" value="HIQ82972.1"/>
    <property type="molecule type" value="Genomic_DNA"/>
</dbReference>
<dbReference type="GO" id="GO:0008840">
    <property type="term" value="F:4-hydroxy-tetrahydrodipicolinate synthase activity"/>
    <property type="evidence" value="ECO:0007669"/>
    <property type="project" value="TreeGrafter"/>
</dbReference>
<evidence type="ECO:0000256" key="4">
    <source>
        <dbReference type="PIRNR" id="PIRNR001365"/>
    </source>
</evidence>
<evidence type="ECO:0000256" key="6">
    <source>
        <dbReference type="PIRSR" id="PIRSR001365-2"/>
    </source>
</evidence>
<dbReference type="Proteomes" id="UP000824260">
    <property type="component" value="Unassembled WGS sequence"/>
</dbReference>
<protein>
    <submittedName>
        <fullName evidence="7">Dihydrodipicolinate synthase family protein</fullName>
    </submittedName>
</protein>
<dbReference type="PANTHER" id="PTHR12128:SF66">
    <property type="entry name" value="4-HYDROXY-2-OXOGLUTARATE ALDOLASE, MITOCHONDRIAL"/>
    <property type="match status" value="1"/>
</dbReference>
<evidence type="ECO:0000256" key="1">
    <source>
        <dbReference type="ARBA" id="ARBA00007592"/>
    </source>
</evidence>
<feature type="binding site" evidence="6">
    <location>
        <position position="207"/>
    </location>
    <ligand>
        <name>pyruvate</name>
        <dbReference type="ChEBI" id="CHEBI:15361"/>
    </ligand>
</feature>
<dbReference type="GO" id="GO:0044281">
    <property type="term" value="P:small molecule metabolic process"/>
    <property type="evidence" value="ECO:0007669"/>
    <property type="project" value="UniProtKB-ARBA"/>
</dbReference>
<comment type="similarity">
    <text evidence="1 4">Belongs to the DapA family.</text>
</comment>
<accession>A0A9D1CWD9</accession>
<dbReference type="PANTHER" id="PTHR12128">
    <property type="entry name" value="DIHYDRODIPICOLINATE SYNTHASE"/>
    <property type="match status" value="1"/>
</dbReference>
<name>A0A9D1CWD9_9FIRM</name>
<reference evidence="7" key="1">
    <citation type="submission" date="2020-10" db="EMBL/GenBank/DDBJ databases">
        <authorList>
            <person name="Gilroy R."/>
        </authorList>
    </citation>
    <scope>NUCLEOTIDE SEQUENCE</scope>
    <source>
        <strain evidence="7">ChiSjej6B24-2974</strain>
    </source>
</reference>
<dbReference type="PRINTS" id="PR00146">
    <property type="entry name" value="DHPICSNTHASE"/>
</dbReference>
<proteinExistence type="inferred from homology"/>
<sequence length="302" mass="32874">MKELYGITVAMVTPFDEDGQVNLDGVAQLTQMLIDKGVNCLYPCGTTGEMLRMSVEERKKVAETVVNTAAHRVNVFIHCGAMNQEDTIELVRHSQEIGADGAGVVTPEFFGANDRELEEYYVAVASAVPDFPIYLYNIPQCAANDLKPEVARRVAERCKNVVGIKYSFADINRTIDYTNIAGGAFSVLHGCDRALVAMLAVGCKGSVSGVAGVFPEPFVDVYSAYCHGDLELAQKRQKVCVKLVDALRGGANMSYFKEALKMRGIDAGHMRKPQLDLPREEVEALRAQLEEICAGAGLSLTL</sequence>
<dbReference type="InterPro" id="IPR020625">
    <property type="entry name" value="Schiff_base-form_aldolases_AS"/>
</dbReference>
<dbReference type="Pfam" id="PF00701">
    <property type="entry name" value="DHDPS"/>
    <property type="match status" value="1"/>
</dbReference>
<evidence type="ECO:0000256" key="2">
    <source>
        <dbReference type="ARBA" id="ARBA00023239"/>
    </source>
</evidence>
<evidence type="ECO:0000313" key="8">
    <source>
        <dbReference type="Proteomes" id="UP000824260"/>
    </source>
</evidence>
<keyword evidence="3" id="KW-0704">Schiff base</keyword>
<organism evidence="7 8">
    <name type="scientific">Candidatus Pullichristensenella stercorigallinarum</name>
    <dbReference type="NCBI Taxonomy" id="2840909"/>
    <lineage>
        <taxon>Bacteria</taxon>
        <taxon>Bacillati</taxon>
        <taxon>Bacillota</taxon>
        <taxon>Clostridia</taxon>
        <taxon>Candidatus Pullichristensenella</taxon>
    </lineage>
</organism>
<dbReference type="SUPFAM" id="SSF51569">
    <property type="entry name" value="Aldolase"/>
    <property type="match status" value="1"/>
</dbReference>
<dbReference type="PROSITE" id="PS00666">
    <property type="entry name" value="DHDPS_2"/>
    <property type="match status" value="1"/>
</dbReference>
<keyword evidence="2 4" id="KW-0456">Lyase</keyword>
<dbReference type="InterPro" id="IPR013785">
    <property type="entry name" value="Aldolase_TIM"/>
</dbReference>
<dbReference type="AlphaFoldDB" id="A0A9D1CWD9"/>
<dbReference type="PIRSF" id="PIRSF001365">
    <property type="entry name" value="DHDPS"/>
    <property type="match status" value="1"/>
</dbReference>
<evidence type="ECO:0000313" key="7">
    <source>
        <dbReference type="EMBL" id="HIQ82972.1"/>
    </source>
</evidence>
<dbReference type="Gene3D" id="3.20.20.70">
    <property type="entry name" value="Aldolase class I"/>
    <property type="match status" value="1"/>
</dbReference>
<evidence type="ECO:0000256" key="3">
    <source>
        <dbReference type="ARBA" id="ARBA00023270"/>
    </source>
</evidence>
<dbReference type="InterPro" id="IPR002220">
    <property type="entry name" value="DapA-like"/>
</dbReference>
<evidence type="ECO:0000256" key="5">
    <source>
        <dbReference type="PIRSR" id="PIRSR001365-1"/>
    </source>
</evidence>
<feature type="active site" description="Schiff-base intermediate with substrate" evidence="5">
    <location>
        <position position="165"/>
    </location>
</feature>